<accession>A0A2P2N5P3</accession>
<proteinExistence type="predicted"/>
<reference evidence="2" key="1">
    <citation type="submission" date="2018-02" db="EMBL/GenBank/DDBJ databases">
        <title>Rhizophora mucronata_Transcriptome.</title>
        <authorList>
            <person name="Meera S.P."/>
            <person name="Sreeshan A."/>
            <person name="Augustine A."/>
        </authorList>
    </citation>
    <scope>NUCLEOTIDE SEQUENCE</scope>
    <source>
        <tissue evidence="2">Leaf</tissue>
    </source>
</reference>
<name>A0A2P2N5P3_RHIMU</name>
<organism evidence="2">
    <name type="scientific">Rhizophora mucronata</name>
    <name type="common">Asiatic mangrove</name>
    <dbReference type="NCBI Taxonomy" id="61149"/>
    <lineage>
        <taxon>Eukaryota</taxon>
        <taxon>Viridiplantae</taxon>
        <taxon>Streptophyta</taxon>
        <taxon>Embryophyta</taxon>
        <taxon>Tracheophyta</taxon>
        <taxon>Spermatophyta</taxon>
        <taxon>Magnoliopsida</taxon>
        <taxon>eudicotyledons</taxon>
        <taxon>Gunneridae</taxon>
        <taxon>Pentapetalae</taxon>
        <taxon>rosids</taxon>
        <taxon>fabids</taxon>
        <taxon>Malpighiales</taxon>
        <taxon>Rhizophoraceae</taxon>
        <taxon>Rhizophora</taxon>
    </lineage>
</organism>
<dbReference type="AlphaFoldDB" id="A0A2P2N5P3"/>
<dbReference type="EMBL" id="GGEC01057310">
    <property type="protein sequence ID" value="MBX37794.1"/>
    <property type="molecule type" value="Transcribed_RNA"/>
</dbReference>
<protein>
    <submittedName>
        <fullName evidence="2">Uncharacterized protein</fullName>
    </submittedName>
</protein>
<sequence>MELHSDPHKGFSSNTKAKTNEHKQETTRINGA</sequence>
<evidence type="ECO:0000313" key="2">
    <source>
        <dbReference type="EMBL" id="MBX37794.1"/>
    </source>
</evidence>
<feature type="region of interest" description="Disordered" evidence="1">
    <location>
        <begin position="1"/>
        <end position="32"/>
    </location>
</feature>
<evidence type="ECO:0000256" key="1">
    <source>
        <dbReference type="SAM" id="MobiDB-lite"/>
    </source>
</evidence>